<dbReference type="InterPro" id="IPR055411">
    <property type="entry name" value="LRR_FXL15/At3g58940/PEG3-like"/>
</dbReference>
<gene>
    <name evidence="4" type="ORF">QYE76_061950</name>
</gene>
<dbReference type="SUPFAM" id="SSF52047">
    <property type="entry name" value="RNI-like"/>
    <property type="match status" value="1"/>
</dbReference>
<dbReference type="AlphaFoldDB" id="A0AAD8S4B6"/>
<evidence type="ECO:0000313" key="4">
    <source>
        <dbReference type="EMBL" id="KAK1644145.1"/>
    </source>
</evidence>
<dbReference type="Pfam" id="PF13963">
    <property type="entry name" value="Transpos_assoc"/>
    <property type="match status" value="1"/>
</dbReference>
<sequence length="957" mass="108565">MPGVEDELEDDGRGGGGGDPDPPPPRGWPLLVAAGWQVGGWEDRGGCGPRGGRRRRRRRRPWRIQATTAAADAAEDMEVERRGERGEVNSGGEGTGDIYILWRTKRRCAINYSVAHAVAHPKGGAGNGPHIVRVAHYPSWVSGVLLSRDNTAPIRSFRVAGFRDDRPSASAIFQWIGTALFAGAETLDLDLTMGDQPICPNASTFYQSTAADFARQNFCTMPRRLFTRTATLRHLRLANCELDLPEPEREQSLSLDTLEMLSLKRINAPDHVLQRLIAACPRLNELTIEECPAMKRISVALPLLRGFTLRCCHDADHVLVDAPSLQCLGYKGTVAGAYVLALSTWGQIHTLAVDICAAVQANDFDKNRQLREFVERCTNLTTLHLSQHDKPPFYPYRAPQTLSGLAQLEFSGPFHISALVNILKNTSNLQVLTLVIDRLNDEDEASTAAPKRLVSSAVECFQCSLRRIYLVKYNGQDAQRRLAMFLLREAVRTDELQVTFARSVGEGSETETLLMSHPWMYGNRCAPAFREGVNSFLLVAEANKSKQGFMCCPCLKCKNEKDYSCSRDIKSHLLRFGFMSSYNVWTKHGEEGVIMEDGDEEEDNDEQYRSMFSECDDTTMDGNEEEGGEEQASDDPVDDDLRRAISDARRDCGTDKERLHFDKMLEDHHKLLYPGCEDGHRKLGSILELLKWKAEVGVTDSGFEKLMIILKKLFPRNNELPVSTYEAKKLVYPLGLDVQKIHACINDCILYRGEKYENLNKCPICGALRYKIRKDDPGDVEGEPPRKRVPAKVVWYAPIIPRLKRLLNKEHAKLLRWHMEERKKDAMLRHPADGRQWRNIGREFPDFAAEESQWHPDYSPTWDSFFINRRERAVARYEEDGPPPSNFNEAGLRMWWRGRTLQSVMAYRGPRLRYPQSQPTRAHPPRLDNRDPDASDDDVGDYDDYSGDYYRARHDYD</sequence>
<keyword evidence="5" id="KW-1185">Reference proteome</keyword>
<proteinExistence type="predicted"/>
<evidence type="ECO:0000256" key="1">
    <source>
        <dbReference type="SAM" id="MobiDB-lite"/>
    </source>
</evidence>
<evidence type="ECO:0008006" key="6">
    <source>
        <dbReference type="Google" id="ProtNLM"/>
    </source>
</evidence>
<feature type="region of interest" description="Disordered" evidence="1">
    <location>
        <begin position="910"/>
        <end position="957"/>
    </location>
</feature>
<dbReference type="PANTHER" id="PTHR10775">
    <property type="entry name" value="OS08G0208400 PROTEIN"/>
    <property type="match status" value="1"/>
</dbReference>
<dbReference type="Pfam" id="PF24758">
    <property type="entry name" value="LRR_At5g56370"/>
    <property type="match status" value="1"/>
</dbReference>
<feature type="region of interest" description="Disordered" evidence="1">
    <location>
        <begin position="615"/>
        <end position="638"/>
    </location>
</feature>
<feature type="compositionally biased region" description="Acidic residues" evidence="1">
    <location>
        <begin position="934"/>
        <end position="946"/>
    </location>
</feature>
<protein>
    <recommendedName>
        <fullName evidence="6">Transposon protein, putative, CACTA, En/Spm sub-class</fullName>
    </recommendedName>
</protein>
<feature type="compositionally biased region" description="Basic residues" evidence="1">
    <location>
        <begin position="51"/>
        <end position="62"/>
    </location>
</feature>
<accession>A0AAD8S4B6</accession>
<dbReference type="Gene3D" id="3.80.10.10">
    <property type="entry name" value="Ribonuclease Inhibitor"/>
    <property type="match status" value="1"/>
</dbReference>
<reference evidence="4" key="1">
    <citation type="submission" date="2023-07" db="EMBL/GenBank/DDBJ databases">
        <title>A chromosome-level genome assembly of Lolium multiflorum.</title>
        <authorList>
            <person name="Chen Y."/>
            <person name="Copetti D."/>
            <person name="Kolliker R."/>
            <person name="Studer B."/>
        </authorList>
    </citation>
    <scope>NUCLEOTIDE SEQUENCE</scope>
    <source>
        <strain evidence="4">02402/16</strain>
        <tissue evidence="4">Leaf</tissue>
    </source>
</reference>
<evidence type="ECO:0000259" key="2">
    <source>
        <dbReference type="Pfam" id="PF13963"/>
    </source>
</evidence>
<evidence type="ECO:0000259" key="3">
    <source>
        <dbReference type="Pfam" id="PF24758"/>
    </source>
</evidence>
<feature type="domain" description="F-box/LRR-repeat protein 15/At3g58940/PEG3-like LRR" evidence="3">
    <location>
        <begin position="220"/>
        <end position="328"/>
    </location>
</feature>
<dbReference type="EMBL" id="JAUUTY010000004">
    <property type="protein sequence ID" value="KAK1644145.1"/>
    <property type="molecule type" value="Genomic_DNA"/>
</dbReference>
<comment type="caution">
    <text evidence="4">The sequence shown here is derived from an EMBL/GenBank/DDBJ whole genome shotgun (WGS) entry which is preliminary data.</text>
</comment>
<feature type="domain" description="Transposase-associated" evidence="2">
    <location>
        <begin position="519"/>
        <end position="590"/>
    </location>
</feature>
<feature type="compositionally biased region" description="Acidic residues" evidence="1">
    <location>
        <begin position="1"/>
        <end position="10"/>
    </location>
</feature>
<dbReference type="InterPro" id="IPR032675">
    <property type="entry name" value="LRR_dom_sf"/>
</dbReference>
<dbReference type="InterPro" id="IPR029480">
    <property type="entry name" value="Transpos_assoc"/>
</dbReference>
<organism evidence="4 5">
    <name type="scientific">Lolium multiflorum</name>
    <name type="common">Italian ryegrass</name>
    <name type="synonym">Lolium perenne subsp. multiflorum</name>
    <dbReference type="NCBI Taxonomy" id="4521"/>
    <lineage>
        <taxon>Eukaryota</taxon>
        <taxon>Viridiplantae</taxon>
        <taxon>Streptophyta</taxon>
        <taxon>Embryophyta</taxon>
        <taxon>Tracheophyta</taxon>
        <taxon>Spermatophyta</taxon>
        <taxon>Magnoliopsida</taxon>
        <taxon>Liliopsida</taxon>
        <taxon>Poales</taxon>
        <taxon>Poaceae</taxon>
        <taxon>BOP clade</taxon>
        <taxon>Pooideae</taxon>
        <taxon>Poodae</taxon>
        <taxon>Poeae</taxon>
        <taxon>Poeae Chloroplast Group 2 (Poeae type)</taxon>
        <taxon>Loliodinae</taxon>
        <taxon>Loliinae</taxon>
        <taxon>Lolium</taxon>
    </lineage>
</organism>
<feature type="region of interest" description="Disordered" evidence="1">
    <location>
        <begin position="1"/>
        <end position="92"/>
    </location>
</feature>
<name>A0AAD8S4B6_LOLMU</name>
<evidence type="ECO:0000313" key="5">
    <source>
        <dbReference type="Proteomes" id="UP001231189"/>
    </source>
</evidence>
<dbReference type="Proteomes" id="UP001231189">
    <property type="component" value="Unassembled WGS sequence"/>
</dbReference>
<dbReference type="PANTHER" id="PTHR10775:SF182">
    <property type="entry name" value="TRANSPOSON, EN_SPM-LIKE, TRANSPOSASE-ASSOCIATED DOMAIN PROTEIN-RELATED"/>
    <property type="match status" value="1"/>
</dbReference>